<keyword evidence="4" id="KW-0378">Hydrolase</keyword>
<organism evidence="9 10">
    <name type="scientific">Papiliotrema laurentii</name>
    <name type="common">Cryptococcus laurentii</name>
    <dbReference type="NCBI Taxonomy" id="5418"/>
    <lineage>
        <taxon>Eukaryota</taxon>
        <taxon>Fungi</taxon>
        <taxon>Dikarya</taxon>
        <taxon>Basidiomycota</taxon>
        <taxon>Agaricomycotina</taxon>
        <taxon>Tremellomycetes</taxon>
        <taxon>Tremellales</taxon>
        <taxon>Rhynchogastremaceae</taxon>
        <taxon>Papiliotrema</taxon>
    </lineage>
</organism>
<evidence type="ECO:0000256" key="3">
    <source>
        <dbReference type="ARBA" id="ARBA00022692"/>
    </source>
</evidence>
<dbReference type="Proteomes" id="UP001182556">
    <property type="component" value="Unassembled WGS sequence"/>
</dbReference>
<feature type="domain" description="Peptidase S54 rhomboid" evidence="8">
    <location>
        <begin position="225"/>
        <end position="404"/>
    </location>
</feature>
<comment type="caution">
    <text evidence="9">The sequence shown here is derived from an EMBL/GenBank/DDBJ whole genome shotgun (WGS) entry which is preliminary data.</text>
</comment>
<keyword evidence="6 7" id="KW-0472">Membrane</keyword>
<dbReference type="InterPro" id="IPR022764">
    <property type="entry name" value="Peptidase_S54_rhomboid_dom"/>
</dbReference>
<dbReference type="Gene3D" id="1.20.1540.10">
    <property type="entry name" value="Rhomboid-like"/>
    <property type="match status" value="1"/>
</dbReference>
<accession>A0AAD9FMQ1</accession>
<protein>
    <recommendedName>
        <fullName evidence="8">Peptidase S54 rhomboid domain-containing protein</fullName>
    </recommendedName>
</protein>
<evidence type="ECO:0000313" key="10">
    <source>
        <dbReference type="Proteomes" id="UP001182556"/>
    </source>
</evidence>
<dbReference type="GO" id="GO:0016020">
    <property type="term" value="C:membrane"/>
    <property type="evidence" value="ECO:0007669"/>
    <property type="project" value="UniProtKB-SubCell"/>
</dbReference>
<sequence length="434" mass="47958">MSFLGMRSLFASSSRSICRQTPLPLKSQRLTHHRWNSSAPEPTRHPIGRITPKRIAVRIPRSTGQESQGIPSASIWRPIVFCLALGGGGYVFAAWYTNKDTEYWSARLGAGKWWARGRGSQPSDREMVRAKVLDGAKHAQQSANSLAKNLSFLPNALSTPIVRLYVLAEEYVLNTPPAQLAPTLLLPYLGGVFIAWRLRRLEPFMRKWFLHRPVVFSAPRQKWQETVTLFTSTVSHQSFPHLAFNSIALCSFGAAAFSYLASPPPDTPRIASSTHTPHFYAFLLTAGLASSLASHLWTNLVRLPRLVRLLNNPARLSSPQALAAQQGVMPSLGASGAIYAALTLTACAFPDTSVGLIFIPFFSLPIGLGVAGMVTFDIIGLIRGWRAFDHVAHLGGAIFGVLYYQYGRQAWYWVRRKLQGLESESEAVSHPPRL</sequence>
<dbReference type="GO" id="GO:0006465">
    <property type="term" value="P:signal peptide processing"/>
    <property type="evidence" value="ECO:0007669"/>
    <property type="project" value="TreeGrafter"/>
</dbReference>
<dbReference type="Pfam" id="PF01694">
    <property type="entry name" value="Rhomboid"/>
    <property type="match status" value="1"/>
</dbReference>
<feature type="transmembrane region" description="Helical" evidence="7">
    <location>
        <begin position="75"/>
        <end position="96"/>
    </location>
</feature>
<comment type="subcellular location">
    <subcellularLocation>
        <location evidence="1">Membrane</location>
        <topology evidence="1">Multi-pass membrane protein</topology>
    </subcellularLocation>
</comment>
<dbReference type="EMBL" id="JAODAN010000009">
    <property type="protein sequence ID" value="KAK1922274.1"/>
    <property type="molecule type" value="Genomic_DNA"/>
</dbReference>
<feature type="transmembrane region" description="Helical" evidence="7">
    <location>
        <begin position="388"/>
        <end position="406"/>
    </location>
</feature>
<dbReference type="SUPFAM" id="SSF144091">
    <property type="entry name" value="Rhomboid-like"/>
    <property type="match status" value="1"/>
</dbReference>
<dbReference type="PANTHER" id="PTHR43731">
    <property type="entry name" value="RHOMBOID PROTEASE"/>
    <property type="match status" value="1"/>
</dbReference>
<dbReference type="InterPro" id="IPR035952">
    <property type="entry name" value="Rhomboid-like_sf"/>
</dbReference>
<feature type="transmembrane region" description="Helical" evidence="7">
    <location>
        <begin position="354"/>
        <end position="376"/>
    </location>
</feature>
<feature type="transmembrane region" description="Helical" evidence="7">
    <location>
        <begin position="280"/>
        <end position="301"/>
    </location>
</feature>
<dbReference type="PANTHER" id="PTHR43731:SF14">
    <property type="entry name" value="PRESENILIN-ASSOCIATED RHOMBOID-LIKE PROTEIN, MITOCHONDRIAL"/>
    <property type="match status" value="1"/>
</dbReference>
<evidence type="ECO:0000256" key="6">
    <source>
        <dbReference type="ARBA" id="ARBA00023136"/>
    </source>
</evidence>
<reference evidence="9" key="1">
    <citation type="submission" date="2023-02" db="EMBL/GenBank/DDBJ databases">
        <title>Identification and recombinant expression of a fungal hydrolase from Papiliotrema laurentii that hydrolyzes apple cutin and clears colloidal polyester polyurethane.</title>
        <authorList>
            <consortium name="DOE Joint Genome Institute"/>
            <person name="Roman V.A."/>
            <person name="Bojanowski C."/>
            <person name="Crable B.R."/>
            <person name="Wagner D.N."/>
            <person name="Hung C.S."/>
            <person name="Nadeau L.J."/>
            <person name="Schratz L."/>
            <person name="Haridas S."/>
            <person name="Pangilinan J."/>
            <person name="Lipzen A."/>
            <person name="Na H."/>
            <person name="Yan M."/>
            <person name="Ng V."/>
            <person name="Grigoriev I.V."/>
            <person name="Spatafora J.W."/>
            <person name="Barlow D."/>
            <person name="Biffinger J."/>
            <person name="Kelley-Loughnane N."/>
            <person name="Varaljay V.A."/>
            <person name="Crookes-Goodson W.J."/>
        </authorList>
    </citation>
    <scope>NUCLEOTIDE SEQUENCE</scope>
    <source>
        <strain evidence="9">5307AH</strain>
    </source>
</reference>
<evidence type="ECO:0000256" key="4">
    <source>
        <dbReference type="ARBA" id="ARBA00022801"/>
    </source>
</evidence>
<dbReference type="InterPro" id="IPR050925">
    <property type="entry name" value="Rhomboid_protease_S54"/>
</dbReference>
<keyword evidence="3 7" id="KW-0812">Transmembrane</keyword>
<evidence type="ECO:0000256" key="2">
    <source>
        <dbReference type="ARBA" id="ARBA00009045"/>
    </source>
</evidence>
<dbReference type="GO" id="GO:0004252">
    <property type="term" value="F:serine-type endopeptidase activity"/>
    <property type="evidence" value="ECO:0007669"/>
    <property type="project" value="InterPro"/>
</dbReference>
<evidence type="ECO:0000256" key="1">
    <source>
        <dbReference type="ARBA" id="ARBA00004141"/>
    </source>
</evidence>
<comment type="similarity">
    <text evidence="2">Belongs to the peptidase S54 family.</text>
</comment>
<proteinExistence type="inferred from homology"/>
<name>A0AAD9FMQ1_PAPLA</name>
<dbReference type="AlphaFoldDB" id="A0AAD9FMQ1"/>
<evidence type="ECO:0000259" key="8">
    <source>
        <dbReference type="Pfam" id="PF01694"/>
    </source>
</evidence>
<evidence type="ECO:0000256" key="7">
    <source>
        <dbReference type="SAM" id="Phobius"/>
    </source>
</evidence>
<keyword evidence="5 7" id="KW-1133">Transmembrane helix</keyword>
<evidence type="ECO:0000313" key="9">
    <source>
        <dbReference type="EMBL" id="KAK1922274.1"/>
    </source>
</evidence>
<gene>
    <name evidence="9" type="ORF">DB88DRAFT_390088</name>
</gene>
<feature type="transmembrane region" description="Helical" evidence="7">
    <location>
        <begin position="242"/>
        <end position="260"/>
    </location>
</feature>
<evidence type="ECO:0000256" key="5">
    <source>
        <dbReference type="ARBA" id="ARBA00022989"/>
    </source>
</evidence>
<keyword evidence="10" id="KW-1185">Reference proteome</keyword>